<feature type="domain" description="DUF7580" evidence="2">
    <location>
        <begin position="216"/>
        <end position="585"/>
    </location>
</feature>
<dbReference type="AlphaFoldDB" id="A0AAE0JUG2"/>
<keyword evidence="4" id="KW-1185">Reference proteome</keyword>
<evidence type="ECO:0000256" key="1">
    <source>
        <dbReference type="SAM" id="Coils"/>
    </source>
</evidence>
<evidence type="ECO:0000259" key="2">
    <source>
        <dbReference type="Pfam" id="PF24476"/>
    </source>
</evidence>
<dbReference type="Proteomes" id="UP001287356">
    <property type="component" value="Unassembled WGS sequence"/>
</dbReference>
<gene>
    <name evidence="3" type="ORF">B0T24DRAFT_113118</name>
</gene>
<reference evidence="3" key="2">
    <citation type="submission" date="2023-06" db="EMBL/GenBank/DDBJ databases">
        <authorList>
            <consortium name="Lawrence Berkeley National Laboratory"/>
            <person name="Haridas S."/>
            <person name="Hensen N."/>
            <person name="Bonometti L."/>
            <person name="Westerberg I."/>
            <person name="Brannstrom I.O."/>
            <person name="Guillou S."/>
            <person name="Cros-Aarteil S."/>
            <person name="Calhoun S."/>
            <person name="Kuo A."/>
            <person name="Mondo S."/>
            <person name="Pangilinan J."/>
            <person name="Riley R."/>
            <person name="Labutti K."/>
            <person name="Andreopoulos B."/>
            <person name="Lipzen A."/>
            <person name="Chen C."/>
            <person name="Yanf M."/>
            <person name="Daum C."/>
            <person name="Ng V."/>
            <person name="Clum A."/>
            <person name="Steindorff A."/>
            <person name="Ohm R."/>
            <person name="Martin F."/>
            <person name="Silar P."/>
            <person name="Natvig D."/>
            <person name="Lalanne C."/>
            <person name="Gautier V."/>
            <person name="Ament-Velasquez S.L."/>
            <person name="Kruys A."/>
            <person name="Hutchinson M.I."/>
            <person name="Powell A.J."/>
            <person name="Barry K."/>
            <person name="Miller A.N."/>
            <person name="Grigoriev I.V."/>
            <person name="Debuchy R."/>
            <person name="Gladieux P."/>
            <person name="Thoren M.H."/>
            <person name="Johannesson H."/>
        </authorList>
    </citation>
    <scope>NUCLEOTIDE SEQUENCE</scope>
    <source>
        <strain evidence="3">CBS 958.72</strain>
    </source>
</reference>
<comment type="caution">
    <text evidence="3">The sequence shown here is derived from an EMBL/GenBank/DDBJ whole genome shotgun (WGS) entry which is preliminary data.</text>
</comment>
<proteinExistence type="predicted"/>
<reference evidence="3" key="1">
    <citation type="journal article" date="2023" name="Mol. Phylogenet. Evol.">
        <title>Genome-scale phylogeny and comparative genomics of the fungal order Sordariales.</title>
        <authorList>
            <person name="Hensen N."/>
            <person name="Bonometti L."/>
            <person name="Westerberg I."/>
            <person name="Brannstrom I.O."/>
            <person name="Guillou S."/>
            <person name="Cros-Aarteil S."/>
            <person name="Calhoun S."/>
            <person name="Haridas S."/>
            <person name="Kuo A."/>
            <person name="Mondo S."/>
            <person name="Pangilinan J."/>
            <person name="Riley R."/>
            <person name="LaButti K."/>
            <person name="Andreopoulos B."/>
            <person name="Lipzen A."/>
            <person name="Chen C."/>
            <person name="Yan M."/>
            <person name="Daum C."/>
            <person name="Ng V."/>
            <person name="Clum A."/>
            <person name="Steindorff A."/>
            <person name="Ohm R.A."/>
            <person name="Martin F."/>
            <person name="Silar P."/>
            <person name="Natvig D.O."/>
            <person name="Lalanne C."/>
            <person name="Gautier V."/>
            <person name="Ament-Velasquez S.L."/>
            <person name="Kruys A."/>
            <person name="Hutchinson M.I."/>
            <person name="Powell A.J."/>
            <person name="Barry K."/>
            <person name="Miller A.N."/>
            <person name="Grigoriev I.V."/>
            <person name="Debuchy R."/>
            <person name="Gladieux P."/>
            <person name="Hiltunen Thoren M."/>
            <person name="Johannesson H."/>
        </authorList>
    </citation>
    <scope>NUCLEOTIDE SEQUENCE</scope>
    <source>
        <strain evidence="3">CBS 958.72</strain>
    </source>
</reference>
<protein>
    <recommendedName>
        <fullName evidence="2">DUF7580 domain-containing protein</fullName>
    </recommendedName>
</protein>
<dbReference type="EMBL" id="JAULSN010000011">
    <property type="protein sequence ID" value="KAK3361685.1"/>
    <property type="molecule type" value="Genomic_DNA"/>
</dbReference>
<keyword evidence="1" id="KW-0175">Coiled coil</keyword>
<feature type="coiled-coil region" evidence="1">
    <location>
        <begin position="171"/>
        <end position="198"/>
    </location>
</feature>
<accession>A0AAE0JUG2</accession>
<dbReference type="PANTHER" id="PTHR35186:SF4">
    <property type="entry name" value="PRION-INHIBITION AND PROPAGATION HELO DOMAIN-CONTAINING PROTEIN"/>
    <property type="match status" value="1"/>
</dbReference>
<dbReference type="InterPro" id="IPR056002">
    <property type="entry name" value="DUF7580"/>
</dbReference>
<organism evidence="3 4">
    <name type="scientific">Lasiosphaeria ovina</name>
    <dbReference type="NCBI Taxonomy" id="92902"/>
    <lineage>
        <taxon>Eukaryota</taxon>
        <taxon>Fungi</taxon>
        <taxon>Dikarya</taxon>
        <taxon>Ascomycota</taxon>
        <taxon>Pezizomycotina</taxon>
        <taxon>Sordariomycetes</taxon>
        <taxon>Sordariomycetidae</taxon>
        <taxon>Sordariales</taxon>
        <taxon>Lasiosphaeriaceae</taxon>
        <taxon>Lasiosphaeria</taxon>
    </lineage>
</organism>
<name>A0AAE0JUG2_9PEZI</name>
<evidence type="ECO:0000313" key="4">
    <source>
        <dbReference type="Proteomes" id="UP001287356"/>
    </source>
</evidence>
<dbReference type="PANTHER" id="PTHR35186">
    <property type="entry name" value="ANK_REP_REGION DOMAIN-CONTAINING PROTEIN"/>
    <property type="match status" value="1"/>
</dbReference>
<sequence>MSGFEVAGVVLGAFPIAITALDKYREIATRLGVFFKIQLEYKRWRDDLEFHQLVFTRHLRQLLLPLVADDDKISELLSAPGGDSWRDDEVSKLLQKRLRDSYELYFEYIKGIKRVMANINQELAVDSAAIQDGINSSKSAAGVSRPKTIMSREKLVFQLYRLKFSNNEAVRKRLFGELQEYNNKLEKLLDSSDEDTRLTQQRTAVGQLTTIDTAICNFWIQARTLFRALALAWVCSCQHHGARLLLQHRTTKQHEFQVIFTATRLSSSSRLELYQTRISQDDGTAEVSVRENVTMLEHQNMNLTVPKPDHRRNRPTKSAFRAKLNITTSATCVELLRPPPSVTLTRAQTSPSLSMAPPISSLCTSLDRIEGSCCGYVVSDDCRYYVHTISRRSASEVRSLSLDQILRGEVDPVPSRSQRYGLSLTMASSFLQLLDSPWLPATSFRTTDVHFLGDARKPNLFLLDQPHISREFQRSHGLTEGQAAAIDLGGGTATSFTDALDHLGIMLLELCFGRILAEQPCRKRWPAGSNDKERAVFDIMAARDWQRLVNEEAGPDYADAVAWCLGGNRSTLPERWRHEMLRKVIEPLQRCRDYLTGGALVRA</sequence>
<dbReference type="Pfam" id="PF24476">
    <property type="entry name" value="DUF7580"/>
    <property type="match status" value="1"/>
</dbReference>
<evidence type="ECO:0000313" key="3">
    <source>
        <dbReference type="EMBL" id="KAK3361685.1"/>
    </source>
</evidence>